<dbReference type="EMBL" id="CP030119">
    <property type="protein sequence ID" value="QDL12705.1"/>
    <property type="molecule type" value="Genomic_DNA"/>
</dbReference>
<keyword evidence="3" id="KW-1185">Reference proteome</keyword>
<name>A0A856MMP1_9CYAN</name>
<dbReference type="AlphaFoldDB" id="A0A856MMP1"/>
<evidence type="ECO:0000256" key="1">
    <source>
        <dbReference type="SAM" id="MobiDB-lite"/>
    </source>
</evidence>
<proteinExistence type="predicted"/>
<protein>
    <submittedName>
        <fullName evidence="2">Uncharacterized protein</fullName>
    </submittedName>
</protein>
<feature type="compositionally biased region" description="Basic and acidic residues" evidence="1">
    <location>
        <begin position="42"/>
        <end position="60"/>
    </location>
</feature>
<reference evidence="2 3" key="1">
    <citation type="submission" date="2018-06" db="EMBL/GenBank/DDBJ databases">
        <title>Comparative genomics of Brasilonema spp. strains.</title>
        <authorList>
            <person name="Alvarenga D.O."/>
            <person name="Fiore M.F."/>
            <person name="Varani A.M."/>
        </authorList>
    </citation>
    <scope>NUCLEOTIDE SEQUENCE [LARGE SCALE GENOMIC DNA]</scope>
    <source>
        <strain evidence="2 3">CENA114</strain>
        <plasmid evidence="3">pboct1</plasmid>
    </source>
</reference>
<dbReference type="KEGG" id="bsen:DP114_33740"/>
<dbReference type="Proteomes" id="UP000503129">
    <property type="component" value="Plasmid pBOCT1"/>
</dbReference>
<feature type="region of interest" description="Disordered" evidence="1">
    <location>
        <begin position="21"/>
        <end position="65"/>
    </location>
</feature>
<keyword evidence="2" id="KW-0614">Plasmid</keyword>
<gene>
    <name evidence="2" type="ORF">DP114_33740</name>
</gene>
<sequence length="359" mass="40234">MCRIACKIGGIVVGKKAMPRRKKLSVEEPNEQQEAAVEIVQTEERASVPIEKEKAERDEPTTEETGVVPVEAELITEGEDAPLSGEEKELLLQLERQIEDSFYAAATALRAINEKRLYRESYRTFTEYCESRFGFKRRQAYHYIEAANVTDTLAKSARAVHVLPTTEYQIRPLSTIKDPEKQVEVWMRAVEKAGGRAPSHEIVKEVKQEILGNGTSPKPPSNPLQEGDVCVIKRSTDALLSDRAGFWGVVTEEAGETVTLELFDRTVPKVAITDVVPLKLSKKEEKERAELLSRLKAIYEGVGVGEDALVPIFRHFGTLTARATLTRFEKKLLSFLERQFKDAKMETDDGDSPPQDASE</sequence>
<evidence type="ECO:0000313" key="2">
    <source>
        <dbReference type="EMBL" id="QDL12705.1"/>
    </source>
</evidence>
<organism evidence="2 3">
    <name type="scientific">Brasilonema sennae CENA114</name>
    <dbReference type="NCBI Taxonomy" id="415709"/>
    <lineage>
        <taxon>Bacteria</taxon>
        <taxon>Bacillati</taxon>
        <taxon>Cyanobacteriota</taxon>
        <taxon>Cyanophyceae</taxon>
        <taxon>Nostocales</taxon>
        <taxon>Scytonemataceae</taxon>
        <taxon>Brasilonema</taxon>
        <taxon>Bromeliae group (in: Brasilonema)</taxon>
    </lineage>
</organism>
<geneLocation type="plasmid" evidence="3">
    <name>pboct1</name>
</geneLocation>
<accession>A0A856MMP1</accession>
<evidence type="ECO:0000313" key="3">
    <source>
        <dbReference type="Proteomes" id="UP000503129"/>
    </source>
</evidence>